<dbReference type="GeneTree" id="ENSGT00940000156656"/>
<evidence type="ECO:0000256" key="1">
    <source>
        <dbReference type="ARBA" id="ARBA00004123"/>
    </source>
</evidence>
<gene>
    <name evidence="11" type="primary">tsc22d3</name>
</gene>
<dbReference type="GO" id="GO:0005634">
    <property type="term" value="C:nucleus"/>
    <property type="evidence" value="ECO:0007669"/>
    <property type="project" value="UniProtKB-SubCell"/>
</dbReference>
<evidence type="ECO:0000256" key="6">
    <source>
        <dbReference type="ARBA" id="ARBA00023163"/>
    </source>
</evidence>
<evidence type="ECO:0000256" key="3">
    <source>
        <dbReference type="ARBA" id="ARBA00007908"/>
    </source>
</evidence>
<feature type="region of interest" description="Disordered" evidence="10">
    <location>
        <begin position="266"/>
        <end position="290"/>
    </location>
</feature>
<evidence type="ECO:0000313" key="11">
    <source>
        <dbReference type="Ensembl" id="ENSDLAP00005066170.1"/>
    </source>
</evidence>
<dbReference type="GO" id="GO:0043066">
    <property type="term" value="P:negative regulation of apoptotic process"/>
    <property type="evidence" value="ECO:0007669"/>
    <property type="project" value="TreeGrafter"/>
</dbReference>
<dbReference type="Ensembl" id="ENSDLAT00005084271.1">
    <property type="protein sequence ID" value="ENSDLAP00005066170.1"/>
    <property type="gene ID" value="ENSDLAG00005034468.1"/>
</dbReference>
<dbReference type="PROSITE" id="PS01289">
    <property type="entry name" value="TSC22"/>
    <property type="match status" value="1"/>
</dbReference>
<dbReference type="PANTHER" id="PTHR46745:SF1">
    <property type="entry name" value="TSC22 DOMAIN FAMILY PROTEIN 1"/>
    <property type="match status" value="1"/>
</dbReference>
<dbReference type="PANTHER" id="PTHR46745">
    <property type="entry name" value="TSC22 DOMAIN FAMILY PROTEIN 1"/>
    <property type="match status" value="1"/>
</dbReference>
<dbReference type="FunFam" id="1.20.5.490:FF:000002">
    <property type="entry name" value="TSC22 domain family, member 1"/>
    <property type="match status" value="1"/>
</dbReference>
<comment type="subcellular location">
    <subcellularLocation>
        <location evidence="2">Cytoplasm</location>
    </subcellularLocation>
    <subcellularLocation>
        <location evidence="1">Nucleus</location>
    </subcellularLocation>
</comment>
<reference evidence="11" key="1">
    <citation type="submission" date="2025-08" db="UniProtKB">
        <authorList>
            <consortium name="Ensembl"/>
        </authorList>
    </citation>
    <scope>IDENTIFICATION</scope>
</reference>
<feature type="coiled-coil region" evidence="9">
    <location>
        <begin position="209"/>
        <end position="243"/>
    </location>
</feature>
<dbReference type="CDD" id="cd21940">
    <property type="entry name" value="ZIP_TSC22D3"/>
    <property type="match status" value="1"/>
</dbReference>
<proteinExistence type="inferred from homology"/>
<dbReference type="Gene3D" id="1.20.5.490">
    <property type="entry name" value="Single helix bin"/>
    <property type="match status" value="1"/>
</dbReference>
<dbReference type="InterPro" id="IPR000580">
    <property type="entry name" value="TSC22/Bun"/>
</dbReference>
<reference evidence="11" key="2">
    <citation type="submission" date="2025-09" db="UniProtKB">
        <authorList>
            <consortium name="Ensembl"/>
        </authorList>
    </citation>
    <scope>IDENTIFICATION</scope>
</reference>
<organism evidence="11 12">
    <name type="scientific">Dicentrarchus labrax</name>
    <name type="common">European seabass</name>
    <name type="synonym">Morone labrax</name>
    <dbReference type="NCBI Taxonomy" id="13489"/>
    <lineage>
        <taxon>Eukaryota</taxon>
        <taxon>Metazoa</taxon>
        <taxon>Chordata</taxon>
        <taxon>Craniata</taxon>
        <taxon>Vertebrata</taxon>
        <taxon>Euteleostomi</taxon>
        <taxon>Actinopterygii</taxon>
        <taxon>Neopterygii</taxon>
        <taxon>Teleostei</taxon>
        <taxon>Neoteleostei</taxon>
        <taxon>Acanthomorphata</taxon>
        <taxon>Eupercaria</taxon>
        <taxon>Moronidae</taxon>
        <taxon>Dicentrarchus</taxon>
    </lineage>
</organism>
<dbReference type="Proteomes" id="UP000694389">
    <property type="component" value="Unassembled WGS sequence"/>
</dbReference>
<evidence type="ECO:0000256" key="4">
    <source>
        <dbReference type="ARBA" id="ARBA00022490"/>
    </source>
</evidence>
<evidence type="ECO:0000256" key="8">
    <source>
        <dbReference type="ARBA" id="ARBA00039911"/>
    </source>
</evidence>
<keyword evidence="6" id="KW-0804">Transcription</keyword>
<evidence type="ECO:0000256" key="5">
    <source>
        <dbReference type="ARBA" id="ARBA00023015"/>
    </source>
</evidence>
<evidence type="ECO:0000313" key="12">
    <source>
        <dbReference type="Proteomes" id="UP000694389"/>
    </source>
</evidence>
<feature type="compositionally biased region" description="Polar residues" evidence="10">
    <location>
        <begin position="281"/>
        <end position="290"/>
    </location>
</feature>
<dbReference type="AlphaFoldDB" id="A0A8P4KAX3"/>
<keyword evidence="5" id="KW-0805">Transcription regulation</keyword>
<accession>A0A8P4KAX3</accession>
<evidence type="ECO:0000256" key="7">
    <source>
        <dbReference type="ARBA" id="ARBA00023242"/>
    </source>
</evidence>
<keyword evidence="7" id="KW-0539">Nucleus</keyword>
<dbReference type="InterPro" id="IPR047862">
    <property type="entry name" value="TSC22/BUN_CS"/>
</dbReference>
<keyword evidence="4" id="KW-0963">Cytoplasm</keyword>
<protein>
    <recommendedName>
        <fullName evidence="8">TSC22 domain family protein 1</fullName>
    </recommendedName>
</protein>
<dbReference type="Pfam" id="PF01166">
    <property type="entry name" value="TSC22"/>
    <property type="match status" value="1"/>
</dbReference>
<keyword evidence="12" id="KW-1185">Reference proteome</keyword>
<dbReference type="SUPFAM" id="SSF58026">
    <property type="entry name" value="Delta-sleep-inducing peptide immunoreactive peptide"/>
    <property type="match status" value="1"/>
</dbReference>
<evidence type="ECO:0000256" key="10">
    <source>
        <dbReference type="SAM" id="MobiDB-lite"/>
    </source>
</evidence>
<dbReference type="GO" id="GO:0008284">
    <property type="term" value="P:positive regulation of cell population proliferation"/>
    <property type="evidence" value="ECO:0007669"/>
    <property type="project" value="TreeGrafter"/>
</dbReference>
<name>A0A8P4KAX3_DICLA</name>
<comment type="similarity">
    <text evidence="3">Belongs to the TSC-22/Dip/Bun family.</text>
</comment>
<dbReference type="GO" id="GO:0006357">
    <property type="term" value="P:regulation of transcription by RNA polymerase II"/>
    <property type="evidence" value="ECO:0007669"/>
    <property type="project" value="InterPro"/>
</dbReference>
<evidence type="ECO:0000256" key="9">
    <source>
        <dbReference type="SAM" id="Coils"/>
    </source>
</evidence>
<sequence length="290" mass="32772">MRYGYRRDDCSLQVHSEKALLLWLPETDRDKTIQETVIFIVILGPLCSTGLDTHHTSASLSMALTVMATYPGGIASAQLSLCALRTQLLRTNNSRAVSKQSKGSCLLCEQPLHLEAKMGQSQRRPTEFPPVGAMPPSPRTVCALRLAEPPHRFCCHYQHFSYPERAMSYSPPYSPSFFKRPDRRASGASVVAIDNKIEQAMDLVKNHLMYAVREEVEILKEQIKELAEKNNQLERENYLLKNLASPEQLEKFQSRIPTDVLLDNQSNQVTPDQQQQQQQQSFMHSTGSAV</sequence>
<dbReference type="GO" id="GO:0005829">
    <property type="term" value="C:cytosol"/>
    <property type="evidence" value="ECO:0007669"/>
    <property type="project" value="TreeGrafter"/>
</dbReference>
<evidence type="ECO:0000256" key="2">
    <source>
        <dbReference type="ARBA" id="ARBA00004496"/>
    </source>
</evidence>
<keyword evidence="9" id="KW-0175">Coiled coil</keyword>